<dbReference type="Pfam" id="PF16889">
    <property type="entry name" value="Hepar_II_III_N"/>
    <property type="match status" value="1"/>
</dbReference>
<keyword evidence="8" id="KW-1185">Reference proteome</keyword>
<comment type="caution">
    <text evidence="7">The sequence shown here is derived from an EMBL/GenBank/DDBJ whole genome shotgun (WGS) entry which is preliminary data.</text>
</comment>
<protein>
    <submittedName>
        <fullName evidence="7">Heparinase II/III family protein</fullName>
    </submittedName>
</protein>
<sequence length="722" mass="80249">MTGASKLSGLSKRIAGRSARLIRNQYRYIRAQAVGTYGKRSPVRGLNCGRFSFLTSGFLGEIASLSPGHVELIVRHAEDVLHHRFNLLGSGLVEVRHGMRCKGMSGIRYDAPSPEIDADGKWLDSVINIRNRADAKRIWRLLDTHYRAIDWQIDFKSGYRWREQDWHGKIRFGDVPGVDVKVPWELARMQHLPVLALAAGYAGAGLSEVRSRDEYAREVRNQILDFIATNPPGFGVNWCCAMDVAIRVANMVVAYDMLASLGVHFDPEFEVAFADNVHAHARHVAENLEWSAVYRGNHYLADIAGLLFASSYLKDSEEADGWLSFATVELMQEIEYQFHADGSNFEASTCYHRLSSEIVLWACALLDNLPPERLEVFKTGTEWRGPLPPPRIVAPLVLHPVPGRTHLSPLTPSCRDHLDAMASFTTAVTRADGLVVQFGDNDSGRFLTMGTVEQMIAAGDPSHIAWSLDHRSLVAGVDAYLGRHSVDAASTVLAAFAGRLDPVATSSRQRVNRLENVGTDKVWVEFLEIADRAPPRSVWRTEFEAPPGLRDELELAAFQGTGCYVMRSPRLFMAVRCGEIGIRGLGAHAHCDQLAIDLMIDGQSRARDPGTYIYTADARMRNLYRSVRAHHAPRHGEMEPADLGLGLFDLRGAADGECLFFGQEGFLGRHRGYGFDIYRMIRVLDDRVSVVDFGLDGHEITDPTPDTLRFSPGYGHLLNSSS</sequence>
<dbReference type="EMBL" id="JALAYX010000002">
    <property type="protein sequence ID" value="MCJ8238707.1"/>
    <property type="molecule type" value="Genomic_DNA"/>
</dbReference>
<dbReference type="PANTHER" id="PTHR39210">
    <property type="entry name" value="HEPARIN-SULFATE LYASE"/>
    <property type="match status" value="1"/>
</dbReference>
<proteinExistence type="predicted"/>
<dbReference type="SUPFAM" id="SSF48230">
    <property type="entry name" value="Chondroitin AC/alginate lyase"/>
    <property type="match status" value="1"/>
</dbReference>
<name>A0ABT0CZW8_9HYPH</name>
<dbReference type="Gene3D" id="2.70.98.70">
    <property type="match status" value="1"/>
</dbReference>
<evidence type="ECO:0000313" key="7">
    <source>
        <dbReference type="EMBL" id="MCJ8238707.1"/>
    </source>
</evidence>
<evidence type="ECO:0000259" key="6">
    <source>
        <dbReference type="Pfam" id="PF16889"/>
    </source>
</evidence>
<dbReference type="Proteomes" id="UP001522662">
    <property type="component" value="Unassembled WGS sequence"/>
</dbReference>
<evidence type="ECO:0000256" key="2">
    <source>
        <dbReference type="ARBA" id="ARBA00022729"/>
    </source>
</evidence>
<evidence type="ECO:0000256" key="3">
    <source>
        <dbReference type="ARBA" id="ARBA00022764"/>
    </source>
</evidence>
<evidence type="ECO:0000256" key="4">
    <source>
        <dbReference type="ARBA" id="ARBA00023239"/>
    </source>
</evidence>
<dbReference type="PANTHER" id="PTHR39210:SF1">
    <property type="entry name" value="HEPARIN-SULFATE LYASE"/>
    <property type="match status" value="1"/>
</dbReference>
<keyword evidence="2" id="KW-0732">Signal</keyword>
<accession>A0ABT0CZW8</accession>
<dbReference type="InterPro" id="IPR008929">
    <property type="entry name" value="Chondroitin_lyas"/>
</dbReference>
<dbReference type="Gene3D" id="1.50.10.100">
    <property type="entry name" value="Chondroitin AC/alginate lyase"/>
    <property type="match status" value="1"/>
</dbReference>
<dbReference type="Pfam" id="PF07940">
    <property type="entry name" value="Hepar_II_III_C"/>
    <property type="match status" value="1"/>
</dbReference>
<keyword evidence="4" id="KW-0456">Lyase</keyword>
<dbReference type="InterPro" id="IPR031680">
    <property type="entry name" value="Hepar_II_III_N"/>
</dbReference>
<dbReference type="RefSeq" id="WP_245136504.1">
    <property type="nucleotide sequence ID" value="NZ_CP128477.1"/>
</dbReference>
<comment type="subcellular location">
    <subcellularLocation>
        <location evidence="1">Periplasm</location>
    </subcellularLocation>
</comment>
<reference evidence="7 8" key="1">
    <citation type="submission" date="2022-03" db="EMBL/GenBank/DDBJ databases">
        <title>Rhizobium SSM4.3 sp. nov., isolated from Sediment (Gouqi Island).</title>
        <authorList>
            <person name="Chen G."/>
        </authorList>
    </citation>
    <scope>NUCLEOTIDE SEQUENCE [LARGE SCALE GENOMIC DNA]</scope>
    <source>
        <strain evidence="7 8">SSM4.3</strain>
        <plasmid evidence="7">unnamed</plasmid>
    </source>
</reference>
<keyword evidence="7" id="KW-0614">Plasmid</keyword>
<geneLocation type="plasmid" evidence="7">
    <name>unnamed</name>
</geneLocation>
<organism evidence="7 8">
    <name type="scientific">Peteryoungia algae</name>
    <dbReference type="NCBI Taxonomy" id="2919917"/>
    <lineage>
        <taxon>Bacteria</taxon>
        <taxon>Pseudomonadati</taxon>
        <taxon>Pseudomonadota</taxon>
        <taxon>Alphaproteobacteria</taxon>
        <taxon>Hyphomicrobiales</taxon>
        <taxon>Rhizobiaceae</taxon>
        <taxon>Peteryoungia</taxon>
    </lineage>
</organism>
<evidence type="ECO:0000313" key="8">
    <source>
        <dbReference type="Proteomes" id="UP001522662"/>
    </source>
</evidence>
<evidence type="ECO:0000256" key="1">
    <source>
        <dbReference type="ARBA" id="ARBA00004418"/>
    </source>
</evidence>
<keyword evidence="3" id="KW-0574">Periplasm</keyword>
<gene>
    <name evidence="7" type="ORF">MKJ03_10225</name>
</gene>
<feature type="domain" description="Heparin-sulfate lyase N-terminal" evidence="6">
    <location>
        <begin position="147"/>
        <end position="363"/>
    </location>
</feature>
<dbReference type="InterPro" id="IPR012480">
    <property type="entry name" value="Hepar_II_III_C"/>
</dbReference>
<feature type="domain" description="Heparinase II/III-like C-terminal" evidence="5">
    <location>
        <begin position="554"/>
        <end position="631"/>
    </location>
</feature>
<evidence type="ECO:0000259" key="5">
    <source>
        <dbReference type="Pfam" id="PF07940"/>
    </source>
</evidence>